<dbReference type="InterPro" id="IPR054347">
    <property type="entry name" value="TOTE_primase"/>
</dbReference>
<dbReference type="GO" id="GO:0005829">
    <property type="term" value="C:cytosol"/>
    <property type="evidence" value="ECO:0007669"/>
    <property type="project" value="TreeGrafter"/>
</dbReference>
<dbReference type="CDD" id="cd18785">
    <property type="entry name" value="SF2_C"/>
    <property type="match status" value="1"/>
</dbReference>
<protein>
    <recommendedName>
        <fullName evidence="2">Helicase ATP-binding domain-containing protein</fullName>
    </recommendedName>
</protein>
<dbReference type="InterPro" id="IPR014001">
    <property type="entry name" value="Helicase_ATP-bd"/>
</dbReference>
<feature type="coiled-coil region" evidence="1">
    <location>
        <begin position="4"/>
        <end position="41"/>
    </location>
</feature>
<dbReference type="SMART" id="SM00487">
    <property type="entry name" value="DEXDc"/>
    <property type="match status" value="1"/>
</dbReference>
<dbReference type="GO" id="GO:0005524">
    <property type="term" value="F:ATP binding"/>
    <property type="evidence" value="ECO:0007669"/>
    <property type="project" value="InterPro"/>
</dbReference>
<dbReference type="PANTHER" id="PTHR47396:SF1">
    <property type="entry name" value="ATP-DEPENDENT HELICASE IRC3-RELATED"/>
    <property type="match status" value="1"/>
</dbReference>
<dbReference type="InterPro" id="IPR006935">
    <property type="entry name" value="Helicase/UvrB_N"/>
</dbReference>
<dbReference type="Pfam" id="PF22548">
    <property type="entry name" value="AEP-TOTE"/>
    <property type="match status" value="1"/>
</dbReference>
<keyword evidence="4" id="KW-1185">Reference proteome</keyword>
<dbReference type="Proteomes" id="UP000198853">
    <property type="component" value="Unassembled WGS sequence"/>
</dbReference>
<keyword evidence="1" id="KW-0175">Coiled coil</keyword>
<evidence type="ECO:0000256" key="1">
    <source>
        <dbReference type="SAM" id="Coils"/>
    </source>
</evidence>
<accession>A0A1G8NHK2</accession>
<dbReference type="PANTHER" id="PTHR47396">
    <property type="entry name" value="TYPE I RESTRICTION ENZYME ECOKI R PROTEIN"/>
    <property type="match status" value="1"/>
</dbReference>
<feature type="domain" description="Helicase ATP-binding" evidence="2">
    <location>
        <begin position="373"/>
        <end position="519"/>
    </location>
</feature>
<name>A0A1G8NHK2_9BACI</name>
<reference evidence="3 4" key="1">
    <citation type="submission" date="2016-10" db="EMBL/GenBank/DDBJ databases">
        <authorList>
            <person name="de Groot N.N."/>
        </authorList>
    </citation>
    <scope>NUCLEOTIDE SEQUENCE [LARGE SCALE GENOMIC DNA]</scope>
    <source>
        <strain evidence="3 4">DSM 21771</strain>
    </source>
</reference>
<dbReference type="InterPro" id="IPR050742">
    <property type="entry name" value="Helicase_Restrict-Modif_Enz"/>
</dbReference>
<sequence length="725" mass="82751">MDIQDQLQQALAECERLKQENEELKHLLAECEKENKKDQSKKKIEIFKHLFKGRSDVFPVRWVTKEGRAGYSPSKNSQQQFHPLTDQTIYDHLTGKHTIGIYPMLKDNTCFFLAIDFDKDHWQQDAQAFVTVCEKHEIPVSIERSRSGNGCHVWVFFSEPVPAATARELGNCLLEQTVDTHGRLDSYDRKFPSQDTLSEGGFGNLIALPLQREPRNSGNSVFTDKNFSPYDDQWAYLSTIQKLSLDDILKIIRGSTNNNGNEVAIERKNGVIIQKANIPSDVINECKEVASFSNPKYHIARSTRMSTKNIPRKIRAYDEESNHVILPRGCYEKIIDILNKNEIHPQIYDNRNEGNPIKTNFSGQLLDEQQAALDELTSHSDGILVAPTGFGKTVIAAALIAKRKVNTLVIVDRTQLIQQWKERLQSFLEISPKTIGQIGGGKKKATGIVDIATYQSLHRKEAINEYGQIIVDECHHAGAVSFEDILKATDAKFVHGLTATPKRKDGLEPIMRMQCGPLRYKVKTNVHHFEHLLIPRYTSFQSENEKLQDLYEEISNHEGRNETIFNDVLTALDRGRSPLVLTERLDHVAHLEGKFSGLAKNLIVLTGKLTKSEKEKRLEKLRQVPTDEECLIIATGKYIGEGFDDERLDTLFLTMPISWKGILQQYVGRLQRAHAEKTSIEVYDYVDDKVPQLKKMYDEKRRKGYKALGFKTEEERKDGQQMTLF</sequence>
<dbReference type="EMBL" id="FNEN01000006">
    <property type="protein sequence ID" value="SDI79546.1"/>
    <property type="molecule type" value="Genomic_DNA"/>
</dbReference>
<dbReference type="GO" id="GO:0016787">
    <property type="term" value="F:hydrolase activity"/>
    <property type="evidence" value="ECO:0007669"/>
    <property type="project" value="InterPro"/>
</dbReference>
<proteinExistence type="predicted"/>
<dbReference type="Pfam" id="PF04851">
    <property type="entry name" value="ResIII"/>
    <property type="match status" value="1"/>
</dbReference>
<organism evidence="3 4">
    <name type="scientific">Natribacillus halophilus</name>
    <dbReference type="NCBI Taxonomy" id="549003"/>
    <lineage>
        <taxon>Bacteria</taxon>
        <taxon>Bacillati</taxon>
        <taxon>Bacillota</taxon>
        <taxon>Bacilli</taxon>
        <taxon>Bacillales</taxon>
        <taxon>Bacillaceae</taxon>
        <taxon>Natribacillus</taxon>
    </lineage>
</organism>
<dbReference type="CDD" id="cd17926">
    <property type="entry name" value="DEXHc_RE"/>
    <property type="match status" value="1"/>
</dbReference>
<dbReference type="AlphaFoldDB" id="A0A1G8NHK2"/>
<evidence type="ECO:0000313" key="4">
    <source>
        <dbReference type="Proteomes" id="UP000198853"/>
    </source>
</evidence>
<dbReference type="Gene3D" id="3.40.50.300">
    <property type="entry name" value="P-loop containing nucleotide triphosphate hydrolases"/>
    <property type="match status" value="2"/>
</dbReference>
<dbReference type="PROSITE" id="PS51192">
    <property type="entry name" value="HELICASE_ATP_BIND_1"/>
    <property type="match status" value="1"/>
</dbReference>
<dbReference type="RefSeq" id="WP_090398059.1">
    <property type="nucleotide sequence ID" value="NZ_FNEN01000006.1"/>
</dbReference>
<dbReference type="SUPFAM" id="SSF52540">
    <property type="entry name" value="P-loop containing nucleoside triphosphate hydrolases"/>
    <property type="match status" value="2"/>
</dbReference>
<gene>
    <name evidence="3" type="ORF">SAMN04488123_10683</name>
</gene>
<evidence type="ECO:0000313" key="3">
    <source>
        <dbReference type="EMBL" id="SDI79546.1"/>
    </source>
</evidence>
<evidence type="ECO:0000259" key="2">
    <source>
        <dbReference type="PROSITE" id="PS51192"/>
    </source>
</evidence>
<dbReference type="InterPro" id="IPR027417">
    <property type="entry name" value="P-loop_NTPase"/>
</dbReference>
<dbReference type="GO" id="GO:0003677">
    <property type="term" value="F:DNA binding"/>
    <property type="evidence" value="ECO:0007669"/>
    <property type="project" value="InterPro"/>
</dbReference>
<dbReference type="OrthoDB" id="9802848at2"/>